<feature type="compositionally biased region" description="Basic and acidic residues" evidence="1">
    <location>
        <begin position="208"/>
        <end position="220"/>
    </location>
</feature>
<feature type="region of interest" description="Disordered" evidence="1">
    <location>
        <begin position="605"/>
        <end position="624"/>
    </location>
</feature>
<sequence>MRPEAGSSECQSLGSSLYPSGRFPKVSIGIRVERCPKMGSGSTKEDGAALPTREGVSSSQGKVFEENRGPGIVEASEGKQAAKDQKASPWLVCHETPTTEAVQIFANRASMLQSEDGFHKKIDTVAIRKRTEKDGKRERAEKLVFATMEETHVLDEGIGGEHPKGMNRNNNEALRMKLWAILGTASQNKQNMVSPNFEDTILHINHKRESQMDKVEKPKQNSDTIETDSESPKQTTRRPVTRSLARKKAPRTTAHKLPDQVGSRKRPLSSSISGAKLKLDGKNIFSFEEGEGKERSLERTVRFKWKRSEQNKARMEPWRIYFPRKQASDKSMQIDGKEQTLPSPDKASPRIKETAHSSQPCQGQKDILETNTEVPDVNHHSQTAVHKHFACPSLACDAETHKYDGSSFLKKKTRSWEHTNSLPVPNDAYLHKWVGSPSAARNCNPLDDSQSPAVAMNANTPTPSPRRKLPNEAFWSPALVKKRKLTRQLYSSKSLGNLRRKSNGSDAETETSDCTRDVRQSGTPHVVGKTEIEKQPSLSPIKVQDSEGFDANNIFKKGCRQIEKCVSDAGSPKISPLTLDHRKRVHRQKVGSLCKTNLSSPSLVGTYRTEETTGSHESSDQYPEDSLARAVCQLALVLERFKSKVKSHTNKKSSKTLSVAAEKIRLQLQDAESHIQADLRKFIGTGNSKRKHLESKFQEQQGKLKFIHDKFKEEVNQHLLDCTSILEEFEAHQTELKGCADRQKMSHRKLLLQVEEAMEAQLNDAETSIGMVHKEARRKMNGLKHVLKELLAEGTIC</sequence>
<dbReference type="OrthoDB" id="751607at2759"/>
<keyword evidence="3" id="KW-1185">Reference proteome</keyword>
<dbReference type="GO" id="GO:0051321">
    <property type="term" value="P:meiotic cell cycle"/>
    <property type="evidence" value="ECO:0007669"/>
    <property type="project" value="InterPro"/>
</dbReference>
<dbReference type="PANTHER" id="PTHR36027:SF1">
    <property type="entry name" value="MEIOSIS-SPECIFIC PROTEIN ASY3"/>
    <property type="match status" value="1"/>
</dbReference>
<dbReference type="GeneID" id="103700897"/>
<reference evidence="4" key="1">
    <citation type="submission" date="2025-08" db="UniProtKB">
        <authorList>
            <consortium name="RefSeq"/>
        </authorList>
    </citation>
    <scope>IDENTIFICATION</scope>
    <source>
        <tissue evidence="4">Young leaves</tissue>
    </source>
</reference>
<feature type="region of interest" description="Disordered" evidence="1">
    <location>
        <begin position="325"/>
        <end position="363"/>
    </location>
</feature>
<accession>A0A8B8J0R9</accession>
<proteinExistence type="predicted"/>
<evidence type="ECO:0000313" key="3">
    <source>
        <dbReference type="Proteomes" id="UP000228380"/>
    </source>
</evidence>
<organism evidence="3 4">
    <name type="scientific">Phoenix dactylifera</name>
    <name type="common">Date palm</name>
    <dbReference type="NCBI Taxonomy" id="42345"/>
    <lineage>
        <taxon>Eukaryota</taxon>
        <taxon>Viridiplantae</taxon>
        <taxon>Streptophyta</taxon>
        <taxon>Embryophyta</taxon>
        <taxon>Tracheophyta</taxon>
        <taxon>Spermatophyta</taxon>
        <taxon>Magnoliopsida</taxon>
        <taxon>Liliopsida</taxon>
        <taxon>Arecaceae</taxon>
        <taxon>Coryphoideae</taxon>
        <taxon>Phoeniceae</taxon>
        <taxon>Phoenix</taxon>
    </lineage>
</organism>
<evidence type="ECO:0000259" key="2">
    <source>
        <dbReference type="Pfam" id="PF20435"/>
    </source>
</evidence>
<protein>
    <submittedName>
        <fullName evidence="4">Meiosis-specific protein PAIR3-like</fullName>
    </submittedName>
</protein>
<dbReference type="Pfam" id="PF20435">
    <property type="entry name" value="ASY3-like"/>
    <property type="match status" value="2"/>
</dbReference>
<dbReference type="RefSeq" id="XP_026657893.2">
    <property type="nucleotide sequence ID" value="XM_026802092.2"/>
</dbReference>
<evidence type="ECO:0000313" key="4">
    <source>
        <dbReference type="RefSeq" id="XP_026657893.2"/>
    </source>
</evidence>
<dbReference type="InterPro" id="IPR046845">
    <property type="entry name" value="ASY3-like_CC"/>
</dbReference>
<feature type="region of interest" description="Disordered" evidence="1">
    <location>
        <begin position="208"/>
        <end position="274"/>
    </location>
</feature>
<gene>
    <name evidence="4" type="primary">LOC103700897</name>
</gene>
<dbReference type="KEGG" id="pda:103700897"/>
<feature type="compositionally biased region" description="Basic and acidic residues" evidence="1">
    <location>
        <begin position="608"/>
        <end position="619"/>
    </location>
</feature>
<dbReference type="AlphaFoldDB" id="A0A8B8J0R9"/>
<dbReference type="PANTHER" id="PTHR36027">
    <property type="entry name" value="MEIOSIS-SPECIFIC PROTEIN ASY3"/>
    <property type="match status" value="1"/>
</dbReference>
<feature type="domain" description="Meiosis-specific protein ASY3-like coiled-coil" evidence="2">
    <location>
        <begin position="597"/>
        <end position="791"/>
    </location>
</feature>
<feature type="domain" description="Meiosis-specific protein ASY3-like coiled-coil" evidence="2">
    <location>
        <begin position="169"/>
        <end position="344"/>
    </location>
</feature>
<dbReference type="Proteomes" id="UP000228380">
    <property type="component" value="Unplaced"/>
</dbReference>
<feature type="compositionally biased region" description="Polar residues" evidence="1">
    <location>
        <begin position="8"/>
        <end position="18"/>
    </location>
</feature>
<evidence type="ECO:0000256" key="1">
    <source>
        <dbReference type="SAM" id="MobiDB-lite"/>
    </source>
</evidence>
<name>A0A8B8J0R9_PHODC</name>
<dbReference type="InterPro" id="IPR037731">
    <property type="entry name" value="ASY3-like"/>
</dbReference>
<feature type="region of interest" description="Disordered" evidence="1">
    <location>
        <begin position="494"/>
        <end position="526"/>
    </location>
</feature>
<feature type="compositionally biased region" description="Basic residues" evidence="1">
    <location>
        <begin position="235"/>
        <end position="254"/>
    </location>
</feature>
<feature type="region of interest" description="Disordered" evidence="1">
    <location>
        <begin position="1"/>
        <end position="67"/>
    </location>
</feature>